<dbReference type="EMBL" id="KB586882">
    <property type="protein sequence ID" value="EMP25721.1"/>
    <property type="molecule type" value="Genomic_DNA"/>
</dbReference>
<name>M7AKP5_CHEMY</name>
<evidence type="ECO:0000313" key="2">
    <source>
        <dbReference type="Proteomes" id="UP000031443"/>
    </source>
</evidence>
<reference evidence="2" key="1">
    <citation type="journal article" date="2013" name="Nat. Genet.">
        <title>The draft genomes of soft-shell turtle and green sea turtle yield insights into the development and evolution of the turtle-specific body plan.</title>
        <authorList>
            <person name="Wang Z."/>
            <person name="Pascual-Anaya J."/>
            <person name="Zadissa A."/>
            <person name="Li W."/>
            <person name="Niimura Y."/>
            <person name="Huang Z."/>
            <person name="Li C."/>
            <person name="White S."/>
            <person name="Xiong Z."/>
            <person name="Fang D."/>
            <person name="Wang B."/>
            <person name="Ming Y."/>
            <person name="Chen Y."/>
            <person name="Zheng Y."/>
            <person name="Kuraku S."/>
            <person name="Pignatelli M."/>
            <person name="Herrero J."/>
            <person name="Beal K."/>
            <person name="Nozawa M."/>
            <person name="Li Q."/>
            <person name="Wang J."/>
            <person name="Zhang H."/>
            <person name="Yu L."/>
            <person name="Shigenobu S."/>
            <person name="Wang J."/>
            <person name="Liu J."/>
            <person name="Flicek P."/>
            <person name="Searle S."/>
            <person name="Wang J."/>
            <person name="Kuratani S."/>
            <person name="Yin Y."/>
            <person name="Aken B."/>
            <person name="Zhang G."/>
            <person name="Irie N."/>
        </authorList>
    </citation>
    <scope>NUCLEOTIDE SEQUENCE [LARGE SCALE GENOMIC DNA]</scope>
</reference>
<dbReference type="Proteomes" id="UP000031443">
    <property type="component" value="Unassembled WGS sequence"/>
</dbReference>
<keyword evidence="2" id="KW-1185">Reference proteome</keyword>
<accession>M7AKP5</accession>
<gene>
    <name evidence="1" type="ORF">UY3_17202</name>
</gene>
<sequence length="78" mass="8681">MGEHVTRKLLLPGPRAYSAYRAALMTLMEIVVFATLQSSQNAGVYGSQEIRSIVLASSGNEYRSRRIRFAKSWGNGFI</sequence>
<evidence type="ECO:0000313" key="1">
    <source>
        <dbReference type="EMBL" id="EMP25721.1"/>
    </source>
</evidence>
<proteinExistence type="predicted"/>
<organism evidence="1 2">
    <name type="scientific">Chelonia mydas</name>
    <name type="common">Green sea-turtle</name>
    <name type="synonym">Chelonia agassizi</name>
    <dbReference type="NCBI Taxonomy" id="8469"/>
    <lineage>
        <taxon>Eukaryota</taxon>
        <taxon>Metazoa</taxon>
        <taxon>Chordata</taxon>
        <taxon>Craniata</taxon>
        <taxon>Vertebrata</taxon>
        <taxon>Euteleostomi</taxon>
        <taxon>Archelosauria</taxon>
        <taxon>Testudinata</taxon>
        <taxon>Testudines</taxon>
        <taxon>Cryptodira</taxon>
        <taxon>Durocryptodira</taxon>
        <taxon>Americhelydia</taxon>
        <taxon>Chelonioidea</taxon>
        <taxon>Cheloniidae</taxon>
        <taxon>Chelonia</taxon>
    </lineage>
</organism>
<protein>
    <submittedName>
        <fullName evidence="1">Uncharacterized protein</fullName>
    </submittedName>
</protein>
<dbReference type="AlphaFoldDB" id="M7AKP5"/>